<keyword evidence="2" id="KW-0238">DNA-binding</keyword>
<protein>
    <recommendedName>
        <fullName evidence="4">HTH gntR-type domain-containing protein</fullName>
    </recommendedName>
</protein>
<evidence type="ECO:0000256" key="1">
    <source>
        <dbReference type="ARBA" id="ARBA00023015"/>
    </source>
</evidence>
<reference evidence="6" key="1">
    <citation type="journal article" date="2019" name="Int. J. Syst. Evol. Microbiol.">
        <title>The Global Catalogue of Microorganisms (GCM) 10K type strain sequencing project: providing services to taxonomists for standard genome sequencing and annotation.</title>
        <authorList>
            <consortium name="The Broad Institute Genomics Platform"/>
            <consortium name="The Broad Institute Genome Sequencing Center for Infectious Disease"/>
            <person name="Wu L."/>
            <person name="Ma J."/>
        </authorList>
    </citation>
    <scope>NUCLEOTIDE SEQUENCE [LARGE SCALE GENOMIC DNA]</scope>
    <source>
        <strain evidence="6">JCM 17441</strain>
    </source>
</reference>
<gene>
    <name evidence="5" type="ORF">GCM10022255_042940</name>
</gene>
<dbReference type="SMART" id="SM00345">
    <property type="entry name" value="HTH_GNTR"/>
    <property type="match status" value="1"/>
</dbReference>
<accession>A0ABP8DAN1</accession>
<organism evidence="5 6">
    <name type="scientific">Dactylosporangium darangshiense</name>
    <dbReference type="NCBI Taxonomy" id="579108"/>
    <lineage>
        <taxon>Bacteria</taxon>
        <taxon>Bacillati</taxon>
        <taxon>Actinomycetota</taxon>
        <taxon>Actinomycetes</taxon>
        <taxon>Micromonosporales</taxon>
        <taxon>Micromonosporaceae</taxon>
        <taxon>Dactylosporangium</taxon>
    </lineage>
</organism>
<keyword evidence="1" id="KW-0805">Transcription regulation</keyword>
<sequence>MARYHEVADALRERIAAGEMPPGDAVPSADRLAHEYDTGRDTTLKALKLLRREGLLVLGRDNIVRVGDAPRAAATADTVVDVPPHGVVRARMPTPWERDELGLADGVPVLVVRIGEDEEVHPATGTVMRWPAG</sequence>
<dbReference type="InterPro" id="IPR050679">
    <property type="entry name" value="Bact_HTH_transcr_reg"/>
</dbReference>
<dbReference type="Pfam" id="PF00392">
    <property type="entry name" value="GntR"/>
    <property type="match status" value="1"/>
</dbReference>
<dbReference type="PANTHER" id="PTHR44846">
    <property type="entry name" value="MANNOSYL-D-GLYCERATE TRANSPORT/METABOLISM SYSTEM REPRESSOR MNGR-RELATED"/>
    <property type="match status" value="1"/>
</dbReference>
<evidence type="ECO:0000256" key="2">
    <source>
        <dbReference type="ARBA" id="ARBA00023125"/>
    </source>
</evidence>
<proteinExistence type="predicted"/>
<dbReference type="EMBL" id="BAABAT010000011">
    <property type="protein sequence ID" value="GAA4251214.1"/>
    <property type="molecule type" value="Genomic_DNA"/>
</dbReference>
<dbReference type="InterPro" id="IPR036390">
    <property type="entry name" value="WH_DNA-bd_sf"/>
</dbReference>
<keyword evidence="6" id="KW-1185">Reference proteome</keyword>
<dbReference type="SUPFAM" id="SSF46785">
    <property type="entry name" value="Winged helix' DNA-binding domain"/>
    <property type="match status" value="1"/>
</dbReference>
<feature type="domain" description="HTH gntR-type" evidence="4">
    <location>
        <begin position="1"/>
        <end position="69"/>
    </location>
</feature>
<evidence type="ECO:0000259" key="4">
    <source>
        <dbReference type="PROSITE" id="PS50949"/>
    </source>
</evidence>
<dbReference type="Proteomes" id="UP001500620">
    <property type="component" value="Unassembled WGS sequence"/>
</dbReference>
<comment type="caution">
    <text evidence="5">The sequence shown here is derived from an EMBL/GenBank/DDBJ whole genome shotgun (WGS) entry which is preliminary data.</text>
</comment>
<dbReference type="PROSITE" id="PS50949">
    <property type="entry name" value="HTH_GNTR"/>
    <property type="match status" value="1"/>
</dbReference>
<evidence type="ECO:0000256" key="3">
    <source>
        <dbReference type="ARBA" id="ARBA00023163"/>
    </source>
</evidence>
<evidence type="ECO:0000313" key="6">
    <source>
        <dbReference type="Proteomes" id="UP001500620"/>
    </source>
</evidence>
<dbReference type="RefSeq" id="WP_345128890.1">
    <property type="nucleotide sequence ID" value="NZ_BAABAT010000011.1"/>
</dbReference>
<dbReference type="PANTHER" id="PTHR44846:SF17">
    <property type="entry name" value="GNTR-FAMILY TRANSCRIPTIONAL REGULATOR"/>
    <property type="match status" value="1"/>
</dbReference>
<dbReference type="InterPro" id="IPR036388">
    <property type="entry name" value="WH-like_DNA-bd_sf"/>
</dbReference>
<dbReference type="Gene3D" id="1.10.10.10">
    <property type="entry name" value="Winged helix-like DNA-binding domain superfamily/Winged helix DNA-binding domain"/>
    <property type="match status" value="1"/>
</dbReference>
<dbReference type="CDD" id="cd07377">
    <property type="entry name" value="WHTH_GntR"/>
    <property type="match status" value="1"/>
</dbReference>
<keyword evidence="3" id="KW-0804">Transcription</keyword>
<name>A0ABP8DAN1_9ACTN</name>
<dbReference type="InterPro" id="IPR000524">
    <property type="entry name" value="Tscrpt_reg_HTH_GntR"/>
</dbReference>
<evidence type="ECO:0000313" key="5">
    <source>
        <dbReference type="EMBL" id="GAA4251214.1"/>
    </source>
</evidence>